<dbReference type="AlphaFoldDB" id="A0A1H7WM76"/>
<dbReference type="RefSeq" id="WP_218061372.1">
    <property type="nucleotide sequence ID" value="NZ_CP016180.1"/>
</dbReference>
<comment type="cofactor">
    <cofactor evidence="7">
        <name>a divalent metal cation</name>
        <dbReference type="ChEBI" id="CHEBI:60240"/>
    </cofactor>
    <text evidence="7">Binds 1 divalent metal cation per subunit.</text>
</comment>
<feature type="binding site" evidence="7">
    <location>
        <position position="128"/>
    </location>
    <ligand>
        <name>Zn(2+)</name>
        <dbReference type="ChEBI" id="CHEBI:29105"/>
    </ligand>
</feature>
<dbReference type="Pfam" id="PF22643">
    <property type="entry name" value="NagA_N"/>
    <property type="match status" value="1"/>
</dbReference>
<dbReference type="Gene3D" id="3.20.20.140">
    <property type="entry name" value="Metal-dependent hydrolases"/>
    <property type="match status" value="1"/>
</dbReference>
<dbReference type="EMBL" id="JASAVS010000004">
    <property type="protein sequence ID" value="MDP8084913.1"/>
    <property type="molecule type" value="Genomic_DNA"/>
</dbReference>
<evidence type="ECO:0000313" key="10">
    <source>
        <dbReference type="Proteomes" id="UP000198883"/>
    </source>
</evidence>
<keyword evidence="4" id="KW-0119">Carbohydrate metabolism</keyword>
<proteinExistence type="inferred from homology"/>
<feature type="active site" description="Proton donor/acceptor" evidence="5">
    <location>
        <position position="270"/>
    </location>
</feature>
<feature type="binding site" evidence="6">
    <location>
        <position position="247"/>
    </location>
    <ligand>
        <name>substrate</name>
    </ligand>
</feature>
<protein>
    <submittedName>
        <fullName evidence="9">N-acetylglucosamine-6-phosphate deacetylase</fullName>
        <ecNumber evidence="8">3.5.1.25</ecNumber>
    </submittedName>
</protein>
<dbReference type="EC" id="3.5.1.25" evidence="8"/>
<feature type="binding site" evidence="6">
    <location>
        <begin position="216"/>
        <end position="217"/>
    </location>
    <ligand>
        <name>substrate</name>
    </ligand>
</feature>
<feature type="binding site" evidence="7">
    <location>
        <position position="213"/>
    </location>
    <ligand>
        <name>Zn(2+)</name>
        <dbReference type="ChEBI" id="CHEBI:29105"/>
    </ligand>
</feature>
<gene>
    <name evidence="8" type="primary">nagA</name>
    <name evidence="8" type="ORF">QJT92_03070</name>
    <name evidence="9" type="ORF">SAMN05444853_10914</name>
</gene>
<evidence type="ECO:0000256" key="7">
    <source>
        <dbReference type="PIRSR" id="PIRSR038994-3"/>
    </source>
</evidence>
<evidence type="ECO:0000256" key="6">
    <source>
        <dbReference type="PIRSR" id="PIRSR038994-2"/>
    </source>
</evidence>
<dbReference type="GeneID" id="83545504"/>
<reference evidence="10" key="2">
    <citation type="submission" date="2016-10" db="EMBL/GenBank/DDBJ databases">
        <authorList>
            <person name="Varghese N."/>
            <person name="Submissions S."/>
        </authorList>
    </citation>
    <scope>NUCLEOTIDE SEQUENCE [LARGE SCALE GENOMIC DNA]</scope>
    <source>
        <strain evidence="10">DSM 24204</strain>
    </source>
</reference>
<evidence type="ECO:0000313" key="9">
    <source>
        <dbReference type="EMBL" id="SEM22620.1"/>
    </source>
</evidence>
<sequence>MIYYQNAAIFDGNNLLYGHSLAVEGDRTIAVIPNENVPQDAKVIQLKGGILTPGYVELQANGGGGVLFNDEPNIEGLKTIIAAHRKFGTVAILPTFITDTPEKLEQGLTAIQEGIKQNLHGLIGGHFEGPFISLEKKGTHQPAYIRKPTKEDYDRYAKEGLGNSLVTVAPEQVPADFIKHLVDHGFKVNAGHTMAQKEDILRAYSMGLSGVTHLYNAMPPLQGREPAVIGTACTLGLYCGVIVDGIHSDPFSLKTAYKLLGKDRLHLVTDSMHTIGVEGIESFDLMGQKVFVQGNKLVNENGSLAGAHVTMEENVKNALKFMQASVVDVLTMAITTPAKHIGREDLATIINREMRDILYLDDELSLQELPN</sequence>
<dbReference type="GO" id="GO:0008448">
    <property type="term" value="F:N-acetylglucosamine-6-phosphate deacetylase activity"/>
    <property type="evidence" value="ECO:0007669"/>
    <property type="project" value="UniProtKB-EC"/>
</dbReference>
<dbReference type="EMBL" id="FOBN01000009">
    <property type="protein sequence ID" value="SEM22620.1"/>
    <property type="molecule type" value="Genomic_DNA"/>
</dbReference>
<name>A0A1H7WM76_9PAST</name>
<evidence type="ECO:0000256" key="3">
    <source>
        <dbReference type="ARBA" id="ARBA00022801"/>
    </source>
</evidence>
<keyword evidence="3 4" id="KW-0378">Hydrolase</keyword>
<dbReference type="InterPro" id="IPR003764">
    <property type="entry name" value="GlcNAc_6-P_deAcase"/>
</dbReference>
<dbReference type="STRING" id="97481.SAMN05444853_10914"/>
<evidence type="ECO:0000256" key="4">
    <source>
        <dbReference type="PIRNR" id="PIRNR038994"/>
    </source>
</evidence>
<dbReference type="GO" id="GO:0006046">
    <property type="term" value="P:N-acetylglucosamine catabolic process"/>
    <property type="evidence" value="ECO:0007669"/>
    <property type="project" value="TreeGrafter"/>
</dbReference>
<reference evidence="8 11" key="3">
    <citation type="journal article" date="2023" name="Front. Microbiol.">
        <title>Phylogeography and host specificity of Pasteurellaceae pathogenic to sea-farmed fish in the north-east Atlantic.</title>
        <authorList>
            <person name="Gulla S."/>
            <person name="Colquhoun D.J."/>
            <person name="Olsen A.B."/>
            <person name="Spilsberg B."/>
            <person name="Lagesen K."/>
            <person name="Aakesson C.P."/>
            <person name="Strom S."/>
            <person name="Manji F."/>
            <person name="Birkbeck T.H."/>
            <person name="Nilsen H.K."/>
        </authorList>
    </citation>
    <scope>NUCLEOTIDE SEQUENCE [LARGE SCALE GENOMIC DNA]</scope>
    <source>
        <strain evidence="8 11">VIO11850</strain>
    </source>
</reference>
<dbReference type="PANTHER" id="PTHR11113:SF14">
    <property type="entry name" value="N-ACETYLGLUCOSAMINE-6-PHOSPHATE DEACETYLASE"/>
    <property type="match status" value="1"/>
</dbReference>
<dbReference type="NCBIfam" id="TIGR00221">
    <property type="entry name" value="nagA"/>
    <property type="match status" value="1"/>
</dbReference>
<evidence type="ECO:0000313" key="11">
    <source>
        <dbReference type="Proteomes" id="UP001224812"/>
    </source>
</evidence>
<dbReference type="InterPro" id="IPR011059">
    <property type="entry name" value="Metal-dep_hydrolase_composite"/>
</dbReference>
<dbReference type="InterPro" id="IPR032466">
    <property type="entry name" value="Metal_Hydrolase"/>
</dbReference>
<evidence type="ECO:0000256" key="1">
    <source>
        <dbReference type="ARBA" id="ARBA00010716"/>
    </source>
</evidence>
<keyword evidence="2 7" id="KW-0479">Metal-binding</keyword>
<keyword evidence="11" id="KW-1185">Reference proteome</keyword>
<dbReference type="Gene3D" id="2.30.40.10">
    <property type="entry name" value="Urease, subunit C, domain 1"/>
    <property type="match status" value="1"/>
</dbReference>
<evidence type="ECO:0000256" key="2">
    <source>
        <dbReference type="ARBA" id="ARBA00022723"/>
    </source>
</evidence>
<organism evidence="9 10">
    <name type="scientific">Phocoenobacter skyensis</name>
    <dbReference type="NCBI Taxonomy" id="97481"/>
    <lineage>
        <taxon>Bacteria</taxon>
        <taxon>Pseudomonadati</taxon>
        <taxon>Pseudomonadota</taxon>
        <taxon>Gammaproteobacteria</taxon>
        <taxon>Pasteurellales</taxon>
        <taxon>Pasteurellaceae</taxon>
        <taxon>Phocoenobacter</taxon>
    </lineage>
</organism>
<evidence type="ECO:0000256" key="5">
    <source>
        <dbReference type="PIRSR" id="PIRSR038994-1"/>
    </source>
</evidence>
<dbReference type="Proteomes" id="UP000198883">
    <property type="component" value="Unassembled WGS sequence"/>
</dbReference>
<dbReference type="GO" id="GO:0046872">
    <property type="term" value="F:metal ion binding"/>
    <property type="evidence" value="ECO:0007669"/>
    <property type="project" value="UniProtKB-KW"/>
</dbReference>
<accession>A0A1H7WM76</accession>
<dbReference type="PANTHER" id="PTHR11113">
    <property type="entry name" value="N-ACETYLGLUCOSAMINE-6-PHOSPHATE DEACETYLASE"/>
    <property type="match status" value="1"/>
</dbReference>
<feature type="binding site" evidence="6">
    <location>
        <position position="224"/>
    </location>
    <ligand>
        <name>substrate</name>
    </ligand>
</feature>
<dbReference type="Proteomes" id="UP001224812">
    <property type="component" value="Unassembled WGS sequence"/>
</dbReference>
<reference evidence="9" key="1">
    <citation type="submission" date="2016-10" db="EMBL/GenBank/DDBJ databases">
        <authorList>
            <person name="de Groot N.N."/>
        </authorList>
    </citation>
    <scope>NUCLEOTIDE SEQUENCE [LARGE SCALE GENOMIC DNA]</scope>
    <source>
        <strain evidence="9">DSM 24204</strain>
    </source>
</reference>
<dbReference type="PIRSF" id="PIRSF038994">
    <property type="entry name" value="NagA"/>
    <property type="match status" value="1"/>
</dbReference>
<feature type="binding site" evidence="6">
    <location>
        <position position="139"/>
    </location>
    <ligand>
        <name>substrate</name>
    </ligand>
</feature>
<feature type="binding site" evidence="7">
    <location>
        <position position="192"/>
    </location>
    <ligand>
        <name>Zn(2+)</name>
        <dbReference type="ChEBI" id="CHEBI:29105"/>
    </ligand>
</feature>
<feature type="binding site" evidence="6">
    <location>
        <begin position="304"/>
        <end position="306"/>
    </location>
    <ligand>
        <name>substrate</name>
    </ligand>
</feature>
<dbReference type="SUPFAM" id="SSF51556">
    <property type="entry name" value="Metallo-dependent hydrolases"/>
    <property type="match status" value="1"/>
</dbReference>
<dbReference type="SUPFAM" id="SSF51338">
    <property type="entry name" value="Composite domain of metallo-dependent hydrolases"/>
    <property type="match status" value="1"/>
</dbReference>
<comment type="similarity">
    <text evidence="1 4">Belongs to the metallo-dependent hydrolases superfamily. NagA family.</text>
</comment>
<evidence type="ECO:0000313" key="8">
    <source>
        <dbReference type="EMBL" id="MDP8084913.1"/>
    </source>
</evidence>